<evidence type="ECO:0000256" key="7">
    <source>
        <dbReference type="ARBA" id="ARBA00023211"/>
    </source>
</evidence>
<keyword evidence="9" id="KW-0645">Protease</keyword>
<dbReference type="GO" id="GO:0005829">
    <property type="term" value="C:cytosol"/>
    <property type="evidence" value="ECO:0007669"/>
    <property type="project" value="TreeGrafter"/>
</dbReference>
<sequence length="416" mass="48258">MRKEFHKENRQRLYKGMQKNSLLIVFSGKAKRKTGDEDYPFYTNRDFLYLTGLDSHDFIFMAQITDSEVREKVYILPPDAFLERWTGTRIKPDEAYELSAIEDVAFLQNFERDFHNLASSGNFKNIYFDFDKLDMNERDDDTYLFQKKAAEVYPFLNVLNVHPNIKKLRTIKRPCEIEAMKKAEIITKEGIVAMMKASKPGMYEYQYKAEFDYALGQHGPQGSAFPSIISAGKNNFCIHYYSYKGVAAENDMILNDVGAWYDGLMNDVSRGWPCNGRYNDRQKLLYNCAYNTSEHMFSIIKPGMKMADVDKTIREYNFEQLKEAGVLDDYRNIGTYMWHAGAHHVGYDVHDDVEMPEIIARGMVFCIDIGIYHEEWGIGFRLEDNCLVTEGGCENLSAATPRTIKEIEDTMKKGYF</sequence>
<comment type="cofactor">
    <cofactor evidence="2">
        <name>Mn(2+)</name>
        <dbReference type="ChEBI" id="CHEBI:29035"/>
    </cofactor>
</comment>
<evidence type="ECO:0000256" key="6">
    <source>
        <dbReference type="ARBA" id="ARBA00022801"/>
    </source>
</evidence>
<evidence type="ECO:0000256" key="4">
    <source>
        <dbReference type="ARBA" id="ARBA00012574"/>
    </source>
</evidence>
<dbReference type="SUPFAM" id="SSF53092">
    <property type="entry name" value="Creatinase/prolidase N-terminal domain"/>
    <property type="match status" value="1"/>
</dbReference>
<dbReference type="STRING" id="1450648.CLORY_37960"/>
<comment type="similarity">
    <text evidence="3">Belongs to the peptidase M24B family.</text>
</comment>
<dbReference type="Pfam" id="PF05195">
    <property type="entry name" value="AMP_N"/>
    <property type="match status" value="1"/>
</dbReference>
<dbReference type="Proteomes" id="UP000190080">
    <property type="component" value="Unassembled WGS sequence"/>
</dbReference>
<proteinExistence type="inferred from homology"/>
<keyword evidence="10" id="KW-1185">Reference proteome</keyword>
<name>A0A1V4IDX5_9CLOT</name>
<dbReference type="EMBL" id="MZGV01000065">
    <property type="protein sequence ID" value="OPJ58054.1"/>
    <property type="molecule type" value="Genomic_DNA"/>
</dbReference>
<evidence type="ECO:0000313" key="9">
    <source>
        <dbReference type="EMBL" id="OPJ58054.1"/>
    </source>
</evidence>
<dbReference type="PANTHER" id="PTHR43226:SF4">
    <property type="entry name" value="XAA-PRO AMINOPEPTIDASE 3"/>
    <property type="match status" value="1"/>
</dbReference>
<dbReference type="SUPFAM" id="SSF55920">
    <property type="entry name" value="Creatinase/aminopeptidase"/>
    <property type="match status" value="1"/>
</dbReference>
<evidence type="ECO:0000256" key="2">
    <source>
        <dbReference type="ARBA" id="ARBA00001936"/>
    </source>
</evidence>
<keyword evidence="6 9" id="KW-0378">Hydrolase</keyword>
<gene>
    <name evidence="9" type="primary">pepP_1</name>
    <name evidence="9" type="ORF">CLORY_37960</name>
</gene>
<protein>
    <recommendedName>
        <fullName evidence="4">Xaa-Pro aminopeptidase</fullName>
        <ecNumber evidence="4">3.4.11.9</ecNumber>
    </recommendedName>
</protein>
<dbReference type="InterPro" id="IPR007865">
    <property type="entry name" value="Aminopep_P_N"/>
</dbReference>
<comment type="catalytic activity">
    <reaction evidence="1">
        <text>Release of any N-terminal amino acid, including proline, that is linked to proline, even from a dipeptide or tripeptide.</text>
        <dbReference type="EC" id="3.4.11.9"/>
    </reaction>
</comment>
<evidence type="ECO:0000256" key="5">
    <source>
        <dbReference type="ARBA" id="ARBA00022723"/>
    </source>
</evidence>
<dbReference type="Gene3D" id="3.40.350.10">
    <property type="entry name" value="Creatinase/prolidase N-terminal domain"/>
    <property type="match status" value="1"/>
</dbReference>
<keyword evidence="7" id="KW-0464">Manganese</keyword>
<evidence type="ECO:0000256" key="3">
    <source>
        <dbReference type="ARBA" id="ARBA00008766"/>
    </source>
</evidence>
<evidence type="ECO:0000256" key="1">
    <source>
        <dbReference type="ARBA" id="ARBA00001424"/>
    </source>
</evidence>
<keyword evidence="5" id="KW-0479">Metal-binding</keyword>
<keyword evidence="9" id="KW-0031">Aminopeptidase</keyword>
<evidence type="ECO:0000313" key="10">
    <source>
        <dbReference type="Proteomes" id="UP000190080"/>
    </source>
</evidence>
<dbReference type="OrthoDB" id="9806388at2"/>
<dbReference type="InterPro" id="IPR036005">
    <property type="entry name" value="Creatinase/aminopeptidase-like"/>
</dbReference>
<dbReference type="Pfam" id="PF00557">
    <property type="entry name" value="Peptidase_M24"/>
    <property type="match status" value="1"/>
</dbReference>
<dbReference type="InterPro" id="IPR052433">
    <property type="entry name" value="X-Pro_dipept-like"/>
</dbReference>
<dbReference type="GO" id="GO:0070006">
    <property type="term" value="F:metalloaminopeptidase activity"/>
    <property type="evidence" value="ECO:0007669"/>
    <property type="project" value="InterPro"/>
</dbReference>
<reference evidence="9 10" key="1">
    <citation type="submission" date="2017-03" db="EMBL/GenBank/DDBJ databases">
        <title>Genome sequence of Clostridium oryzae DSM 28571.</title>
        <authorList>
            <person name="Poehlein A."/>
            <person name="Daniel R."/>
        </authorList>
    </citation>
    <scope>NUCLEOTIDE SEQUENCE [LARGE SCALE GENOMIC DNA]</scope>
    <source>
        <strain evidence="9 10">DSM 28571</strain>
    </source>
</reference>
<dbReference type="GO" id="GO:0006508">
    <property type="term" value="P:proteolysis"/>
    <property type="evidence" value="ECO:0007669"/>
    <property type="project" value="TreeGrafter"/>
</dbReference>
<dbReference type="SMART" id="SM01011">
    <property type="entry name" value="AMP_N"/>
    <property type="match status" value="1"/>
</dbReference>
<dbReference type="InterPro" id="IPR000994">
    <property type="entry name" value="Pept_M24"/>
</dbReference>
<comment type="caution">
    <text evidence="9">The sequence shown here is derived from an EMBL/GenBank/DDBJ whole genome shotgun (WGS) entry which is preliminary data.</text>
</comment>
<feature type="domain" description="Aminopeptidase P N-terminal" evidence="8">
    <location>
        <begin position="1"/>
        <end position="134"/>
    </location>
</feature>
<dbReference type="GO" id="GO:0030145">
    <property type="term" value="F:manganese ion binding"/>
    <property type="evidence" value="ECO:0007669"/>
    <property type="project" value="InterPro"/>
</dbReference>
<dbReference type="InterPro" id="IPR029149">
    <property type="entry name" value="Creatin/AminoP/Spt16_N"/>
</dbReference>
<dbReference type="RefSeq" id="WP_079427424.1">
    <property type="nucleotide sequence ID" value="NZ_MZGV01000065.1"/>
</dbReference>
<dbReference type="EC" id="3.4.11.9" evidence="4"/>
<dbReference type="AlphaFoldDB" id="A0A1V4IDX5"/>
<organism evidence="9 10">
    <name type="scientific">Clostridium oryzae</name>
    <dbReference type="NCBI Taxonomy" id="1450648"/>
    <lineage>
        <taxon>Bacteria</taxon>
        <taxon>Bacillati</taxon>
        <taxon>Bacillota</taxon>
        <taxon>Clostridia</taxon>
        <taxon>Eubacteriales</taxon>
        <taxon>Clostridiaceae</taxon>
        <taxon>Clostridium</taxon>
    </lineage>
</organism>
<dbReference type="PANTHER" id="PTHR43226">
    <property type="entry name" value="XAA-PRO AMINOPEPTIDASE 3"/>
    <property type="match status" value="1"/>
</dbReference>
<evidence type="ECO:0000259" key="8">
    <source>
        <dbReference type="SMART" id="SM01011"/>
    </source>
</evidence>
<accession>A0A1V4IDX5</accession>
<dbReference type="Gene3D" id="3.90.230.10">
    <property type="entry name" value="Creatinase/methionine aminopeptidase superfamily"/>
    <property type="match status" value="1"/>
</dbReference>